<dbReference type="EMBL" id="QPJM01000015">
    <property type="protein sequence ID" value="RCW80123.1"/>
    <property type="molecule type" value="Genomic_DNA"/>
</dbReference>
<keyword evidence="3" id="KW-1185">Reference proteome</keyword>
<keyword evidence="1" id="KW-0175">Coiled coil</keyword>
<organism evidence="2 3">
    <name type="scientific">Phyllobacterium bourgognense</name>
    <dbReference type="NCBI Taxonomy" id="314236"/>
    <lineage>
        <taxon>Bacteria</taxon>
        <taxon>Pseudomonadati</taxon>
        <taxon>Pseudomonadota</taxon>
        <taxon>Alphaproteobacteria</taxon>
        <taxon>Hyphomicrobiales</taxon>
        <taxon>Phyllobacteriaceae</taxon>
        <taxon>Phyllobacterium</taxon>
    </lineage>
</organism>
<sequence>MTIEHHIEELRQIVAELAAAIAELDTLLENMAPD</sequence>
<protein>
    <submittedName>
        <fullName evidence="2">Uncharacterized protein</fullName>
    </submittedName>
</protein>
<proteinExistence type="predicted"/>
<name>A0A368YIR5_9HYPH</name>
<feature type="coiled-coil region" evidence="1">
    <location>
        <begin position="3"/>
        <end position="30"/>
    </location>
</feature>
<accession>A0A368YIR5</accession>
<evidence type="ECO:0000256" key="1">
    <source>
        <dbReference type="SAM" id="Coils"/>
    </source>
</evidence>
<reference evidence="2 3" key="1">
    <citation type="submission" date="2018-07" db="EMBL/GenBank/DDBJ databases">
        <title>Genomic Encyclopedia of Type Strains, Phase III (KMG-III): the genomes of soil and plant-associated and newly described type strains.</title>
        <authorList>
            <person name="Whitman W."/>
        </authorList>
    </citation>
    <scope>NUCLEOTIDE SEQUENCE [LARGE SCALE GENOMIC DNA]</scope>
    <source>
        <strain evidence="2 3">31-25a</strain>
    </source>
</reference>
<dbReference type="Proteomes" id="UP000253324">
    <property type="component" value="Unassembled WGS sequence"/>
</dbReference>
<gene>
    <name evidence="2" type="ORF">C7476_11588</name>
</gene>
<dbReference type="AlphaFoldDB" id="A0A368YIR5"/>
<comment type="caution">
    <text evidence="2">The sequence shown here is derived from an EMBL/GenBank/DDBJ whole genome shotgun (WGS) entry which is preliminary data.</text>
</comment>
<evidence type="ECO:0000313" key="2">
    <source>
        <dbReference type="EMBL" id="RCW80123.1"/>
    </source>
</evidence>
<evidence type="ECO:0000313" key="3">
    <source>
        <dbReference type="Proteomes" id="UP000253324"/>
    </source>
</evidence>